<sequence>MNATMENGILKAALSGHIDSGNAPAVESELMALREREPHDGMVLDLKELTYISSAGLRVVLRLRKLEPQFKLVNVSAEVYEILDMTGFTEMMTVEKAYRELSVEGCEVIGRGANGTVYRIDKDTVVKVYRDADCLPDVQRERELARKAFVLGIPTAIPYDVVRVGESYGSVFELLNSRSFSKLIAADPAGMDKYVDLYVDLMKKMHSTHVKPGDMPRMKEIALNWVTFLREYLPADQAEKLVALVEAVPERDTMLHGDYHTNNIVMQNDEVLIIDMDTLCVGHPIFELASMYLGFVAFGELDPNVTLNFLKMTHDTAVVFWKKALAKYLGSDDDAAIRAVEEKAMVIGYARLMRRTIRRNGFGTEDGRATIVLCKERLADLLSRVDSLDF</sequence>
<dbReference type="PANTHER" id="PTHR33495">
    <property type="entry name" value="ANTI-SIGMA FACTOR ANTAGONIST TM_1081-RELATED-RELATED"/>
    <property type="match status" value="1"/>
</dbReference>
<evidence type="ECO:0000313" key="5">
    <source>
        <dbReference type="Proteomes" id="UP000823933"/>
    </source>
</evidence>
<dbReference type="SUPFAM" id="SSF56112">
    <property type="entry name" value="Protein kinase-like (PK-like)"/>
    <property type="match status" value="1"/>
</dbReference>
<evidence type="ECO:0000256" key="2">
    <source>
        <dbReference type="RuleBase" id="RU003749"/>
    </source>
</evidence>
<dbReference type="PROSITE" id="PS50801">
    <property type="entry name" value="STAS"/>
    <property type="match status" value="1"/>
</dbReference>
<feature type="domain" description="STAS" evidence="3">
    <location>
        <begin position="1"/>
        <end position="102"/>
    </location>
</feature>
<dbReference type="AlphaFoldDB" id="A0A9D1TX49"/>
<dbReference type="InterPro" id="IPR002645">
    <property type="entry name" value="STAS_dom"/>
</dbReference>
<dbReference type="Pfam" id="PF01740">
    <property type="entry name" value="STAS"/>
    <property type="match status" value="1"/>
</dbReference>
<dbReference type="PANTHER" id="PTHR33495:SF14">
    <property type="entry name" value="ANTI-SIGMA FACTOR ANTAGONIST"/>
    <property type="match status" value="1"/>
</dbReference>
<comment type="caution">
    <text evidence="4">The sequence shown here is derived from an EMBL/GenBank/DDBJ whole genome shotgun (WGS) entry which is preliminary data.</text>
</comment>
<dbReference type="GO" id="GO:0043856">
    <property type="term" value="F:anti-sigma factor antagonist activity"/>
    <property type="evidence" value="ECO:0007669"/>
    <property type="project" value="InterPro"/>
</dbReference>
<dbReference type="InterPro" id="IPR036513">
    <property type="entry name" value="STAS_dom_sf"/>
</dbReference>
<dbReference type="SUPFAM" id="SSF52091">
    <property type="entry name" value="SpoIIaa-like"/>
    <property type="match status" value="1"/>
</dbReference>
<evidence type="ECO:0000313" key="4">
    <source>
        <dbReference type="EMBL" id="HIW08809.1"/>
    </source>
</evidence>
<name>A0A9D1TX49_9FIRM</name>
<dbReference type="InterPro" id="IPR003658">
    <property type="entry name" value="Anti-sigma_ant"/>
</dbReference>
<accession>A0A9D1TX49</accession>
<gene>
    <name evidence="4" type="ORF">H9890_05330</name>
</gene>
<reference evidence="4" key="2">
    <citation type="submission" date="2021-04" db="EMBL/GenBank/DDBJ databases">
        <authorList>
            <person name="Gilroy R."/>
        </authorList>
    </citation>
    <scope>NUCLEOTIDE SEQUENCE</scope>
    <source>
        <strain evidence="4">ChiHcolR34-3080</strain>
    </source>
</reference>
<dbReference type="Proteomes" id="UP000823933">
    <property type="component" value="Unassembled WGS sequence"/>
</dbReference>
<dbReference type="NCBIfam" id="TIGR00377">
    <property type="entry name" value="ant_ant_sig"/>
    <property type="match status" value="1"/>
</dbReference>
<proteinExistence type="inferred from homology"/>
<dbReference type="InterPro" id="IPR002575">
    <property type="entry name" value="Aminoglycoside_PTrfase"/>
</dbReference>
<dbReference type="Pfam" id="PF01636">
    <property type="entry name" value="APH"/>
    <property type="match status" value="1"/>
</dbReference>
<protein>
    <recommendedName>
        <fullName evidence="2">Anti-sigma factor antagonist</fullName>
    </recommendedName>
</protein>
<dbReference type="CDD" id="cd07043">
    <property type="entry name" value="STAS_anti-anti-sigma_factors"/>
    <property type="match status" value="1"/>
</dbReference>
<dbReference type="EMBL" id="DXHQ01000064">
    <property type="protein sequence ID" value="HIW08809.1"/>
    <property type="molecule type" value="Genomic_DNA"/>
</dbReference>
<dbReference type="Gene3D" id="3.90.1200.10">
    <property type="match status" value="1"/>
</dbReference>
<comment type="similarity">
    <text evidence="1 2">Belongs to the anti-sigma-factor antagonist family.</text>
</comment>
<reference evidence="4" key="1">
    <citation type="journal article" date="2021" name="PeerJ">
        <title>Extensive microbial diversity within the chicken gut microbiome revealed by metagenomics and culture.</title>
        <authorList>
            <person name="Gilroy R."/>
            <person name="Ravi A."/>
            <person name="Getino M."/>
            <person name="Pursley I."/>
            <person name="Horton D.L."/>
            <person name="Alikhan N.F."/>
            <person name="Baker D."/>
            <person name="Gharbi K."/>
            <person name="Hall N."/>
            <person name="Watson M."/>
            <person name="Adriaenssens E.M."/>
            <person name="Foster-Nyarko E."/>
            <person name="Jarju S."/>
            <person name="Secka A."/>
            <person name="Antonio M."/>
            <person name="Oren A."/>
            <person name="Chaudhuri R.R."/>
            <person name="La Ragione R."/>
            <person name="Hildebrand F."/>
            <person name="Pallen M.J."/>
        </authorList>
    </citation>
    <scope>NUCLEOTIDE SEQUENCE</scope>
    <source>
        <strain evidence="4">ChiHcolR34-3080</strain>
    </source>
</reference>
<evidence type="ECO:0000259" key="3">
    <source>
        <dbReference type="PROSITE" id="PS50801"/>
    </source>
</evidence>
<organism evidence="4 5">
    <name type="scientific">Candidatus Faecalibacterium intestinigallinarum</name>
    <dbReference type="NCBI Taxonomy" id="2838581"/>
    <lineage>
        <taxon>Bacteria</taxon>
        <taxon>Bacillati</taxon>
        <taxon>Bacillota</taxon>
        <taxon>Clostridia</taxon>
        <taxon>Eubacteriales</taxon>
        <taxon>Oscillospiraceae</taxon>
        <taxon>Faecalibacterium</taxon>
    </lineage>
</organism>
<dbReference type="Gene3D" id="3.30.750.24">
    <property type="entry name" value="STAS domain"/>
    <property type="match status" value="1"/>
</dbReference>
<dbReference type="InterPro" id="IPR011009">
    <property type="entry name" value="Kinase-like_dom_sf"/>
</dbReference>
<evidence type="ECO:0000256" key="1">
    <source>
        <dbReference type="ARBA" id="ARBA00009013"/>
    </source>
</evidence>